<keyword evidence="2" id="KW-0520">NAD</keyword>
<evidence type="ECO:0000256" key="2">
    <source>
        <dbReference type="ARBA" id="ARBA00023027"/>
    </source>
</evidence>
<dbReference type="Gene3D" id="3.50.50.60">
    <property type="entry name" value="FAD/NAD(P)-binding domain"/>
    <property type="match status" value="1"/>
</dbReference>
<dbReference type="InterPro" id="IPR002938">
    <property type="entry name" value="FAD-bd"/>
</dbReference>
<sequence>MRLRRVAVLGGGPGGLYTARLLKLANPACEVRVYEQGDPDTTFGFGVGLAAGTQRKLEAADPDTLHELVALGLRHDMTMQVGADTVRVHNDRLIGVARTELLAVLQRHAEKAGVVLEFGVRRSASDVDADVVVAADGVSSATREAGPYGGSIEVGRGLYLWCGTDFPLDDAVFAPVDTEHGTFVTHAYPYSGGRSTFLIETDERTWRRAGFDASTAALEAPGTPFDASDETSLRFLERAFAEQLRGRPLIGNRTRWTRFRTVRCERWSSGNTVLLGDAAHTAHFSIGSGTKLAMEDSIALVEALGEESGVDAAFARYETVRRPAVERLQELARRSQLWWESFPGRTHLPAARLMVAYMSRAGNVPLERFAETAPDVVDAALDQYAGLSERHSRSPGVNEGAARSSDGDGSERAVGSPGVNEGAARSSAEWVFAQPLVYGGRDFPCRTAVPSLERLDCAPDDPWSAEGDALVARARGTGGVLVTGGSGRAALLTRLDLAERVRLETGVLTAVEGPAALRDDLAAGLVSGRTDLVLLTEEEAR</sequence>
<evidence type="ECO:0000259" key="4">
    <source>
        <dbReference type="Pfam" id="PF01494"/>
    </source>
</evidence>
<gene>
    <name evidence="5" type="ORF">GCM10009836_50820</name>
</gene>
<dbReference type="Pfam" id="PF01494">
    <property type="entry name" value="FAD_binding_3"/>
    <property type="match status" value="1"/>
</dbReference>
<protein>
    <recommendedName>
        <fullName evidence="4">FAD-binding domain-containing protein</fullName>
    </recommendedName>
</protein>
<keyword evidence="6" id="KW-1185">Reference proteome</keyword>
<keyword evidence="1" id="KW-0560">Oxidoreductase</keyword>
<feature type="region of interest" description="Disordered" evidence="3">
    <location>
        <begin position="388"/>
        <end position="421"/>
    </location>
</feature>
<evidence type="ECO:0000313" key="6">
    <source>
        <dbReference type="Proteomes" id="UP001500449"/>
    </source>
</evidence>
<evidence type="ECO:0000313" key="5">
    <source>
        <dbReference type="EMBL" id="GAA1864310.1"/>
    </source>
</evidence>
<dbReference type="RefSeq" id="WP_344422040.1">
    <property type="nucleotide sequence ID" value="NZ_BAAAQK010000019.1"/>
</dbReference>
<feature type="domain" description="FAD-binding" evidence="4">
    <location>
        <begin position="99"/>
        <end position="329"/>
    </location>
</feature>
<dbReference type="SUPFAM" id="SSF51905">
    <property type="entry name" value="FAD/NAD(P)-binding domain"/>
    <property type="match status" value="1"/>
</dbReference>
<evidence type="ECO:0000256" key="3">
    <source>
        <dbReference type="SAM" id="MobiDB-lite"/>
    </source>
</evidence>
<proteinExistence type="predicted"/>
<organism evidence="5 6">
    <name type="scientific">Pseudonocardia ailaonensis</name>
    <dbReference type="NCBI Taxonomy" id="367279"/>
    <lineage>
        <taxon>Bacteria</taxon>
        <taxon>Bacillati</taxon>
        <taxon>Actinomycetota</taxon>
        <taxon>Actinomycetes</taxon>
        <taxon>Pseudonocardiales</taxon>
        <taxon>Pseudonocardiaceae</taxon>
        <taxon>Pseudonocardia</taxon>
    </lineage>
</organism>
<evidence type="ECO:0000256" key="1">
    <source>
        <dbReference type="ARBA" id="ARBA00023002"/>
    </source>
</evidence>
<dbReference type="InterPro" id="IPR050631">
    <property type="entry name" value="PheA/TfdB_FAD_monoxygenase"/>
</dbReference>
<dbReference type="EMBL" id="BAAAQK010000019">
    <property type="protein sequence ID" value="GAA1864310.1"/>
    <property type="molecule type" value="Genomic_DNA"/>
</dbReference>
<dbReference type="PANTHER" id="PTHR43476">
    <property type="entry name" value="3-(3-HYDROXY-PHENYL)PROPIONATE/3-HYDROXYCINNAMIC ACID HYDROXYLASE"/>
    <property type="match status" value="1"/>
</dbReference>
<name>A0ABN2NDI1_9PSEU</name>
<dbReference type="Gene3D" id="3.30.9.20">
    <property type="match status" value="1"/>
</dbReference>
<reference evidence="5 6" key="1">
    <citation type="journal article" date="2019" name="Int. J. Syst. Evol. Microbiol.">
        <title>The Global Catalogue of Microorganisms (GCM) 10K type strain sequencing project: providing services to taxonomists for standard genome sequencing and annotation.</title>
        <authorList>
            <consortium name="The Broad Institute Genomics Platform"/>
            <consortium name="The Broad Institute Genome Sequencing Center for Infectious Disease"/>
            <person name="Wu L."/>
            <person name="Ma J."/>
        </authorList>
    </citation>
    <scope>NUCLEOTIDE SEQUENCE [LARGE SCALE GENOMIC DNA]</scope>
    <source>
        <strain evidence="5 6">JCM 16009</strain>
    </source>
</reference>
<accession>A0ABN2NDI1</accession>
<dbReference type="PRINTS" id="PR00420">
    <property type="entry name" value="RNGMNOXGNASE"/>
</dbReference>
<dbReference type="InterPro" id="IPR036188">
    <property type="entry name" value="FAD/NAD-bd_sf"/>
</dbReference>
<comment type="caution">
    <text evidence="5">The sequence shown here is derived from an EMBL/GenBank/DDBJ whole genome shotgun (WGS) entry which is preliminary data.</text>
</comment>
<dbReference type="Proteomes" id="UP001500449">
    <property type="component" value="Unassembled WGS sequence"/>
</dbReference>
<dbReference type="PANTHER" id="PTHR43476:SF4">
    <property type="entry name" value="BLR0106 PROTEIN"/>
    <property type="match status" value="1"/>
</dbReference>